<feature type="transmembrane region" description="Helical" evidence="1">
    <location>
        <begin position="32"/>
        <end position="52"/>
    </location>
</feature>
<comment type="caution">
    <text evidence="2">The sequence shown here is derived from an EMBL/GenBank/DDBJ whole genome shotgun (WGS) entry which is preliminary data.</text>
</comment>
<keyword evidence="1" id="KW-0812">Transmembrane</keyword>
<dbReference type="RefSeq" id="WP_146576116.1">
    <property type="nucleotide sequence ID" value="NZ_SJPM01000001.1"/>
</dbReference>
<keyword evidence="1" id="KW-1133">Transmembrane helix</keyword>
<sequence length="65" mass="7110">MNTLCKLVSLVALGLVTLPSVLYFAGSLSHDMVLTMGLIGTVVWFLTTPWWMGREVGIDADQVEI</sequence>
<gene>
    <name evidence="2" type="ORF">Pla100_05670</name>
</gene>
<proteinExistence type="predicted"/>
<dbReference type="AlphaFoldDB" id="A0A5C6AVL9"/>
<keyword evidence="1" id="KW-0472">Membrane</keyword>
<evidence type="ECO:0000313" key="3">
    <source>
        <dbReference type="Proteomes" id="UP000316213"/>
    </source>
</evidence>
<dbReference type="OrthoDB" id="285304at2"/>
<feature type="transmembrane region" description="Helical" evidence="1">
    <location>
        <begin position="7"/>
        <end position="26"/>
    </location>
</feature>
<reference evidence="2 3" key="1">
    <citation type="submission" date="2019-02" db="EMBL/GenBank/DDBJ databases">
        <title>Deep-cultivation of Planctomycetes and their phenomic and genomic characterization uncovers novel biology.</title>
        <authorList>
            <person name="Wiegand S."/>
            <person name="Jogler M."/>
            <person name="Boedeker C."/>
            <person name="Pinto D."/>
            <person name="Vollmers J."/>
            <person name="Rivas-Marin E."/>
            <person name="Kohn T."/>
            <person name="Peeters S.H."/>
            <person name="Heuer A."/>
            <person name="Rast P."/>
            <person name="Oberbeckmann S."/>
            <person name="Bunk B."/>
            <person name="Jeske O."/>
            <person name="Meyerdierks A."/>
            <person name="Storesund J.E."/>
            <person name="Kallscheuer N."/>
            <person name="Luecker S."/>
            <person name="Lage O.M."/>
            <person name="Pohl T."/>
            <person name="Merkel B.J."/>
            <person name="Hornburger P."/>
            <person name="Mueller R.-W."/>
            <person name="Bruemmer F."/>
            <person name="Labrenz M."/>
            <person name="Spormann A.M."/>
            <person name="Op Den Camp H."/>
            <person name="Overmann J."/>
            <person name="Amann R."/>
            <person name="Jetten M.S.M."/>
            <person name="Mascher T."/>
            <person name="Medema M.H."/>
            <person name="Devos D.P."/>
            <person name="Kaster A.-K."/>
            <person name="Ovreas L."/>
            <person name="Rohde M."/>
            <person name="Galperin M.Y."/>
            <person name="Jogler C."/>
        </authorList>
    </citation>
    <scope>NUCLEOTIDE SEQUENCE [LARGE SCALE GENOMIC DNA]</scope>
    <source>
        <strain evidence="2 3">Pla100</strain>
    </source>
</reference>
<dbReference type="Proteomes" id="UP000316213">
    <property type="component" value="Unassembled WGS sequence"/>
</dbReference>
<keyword evidence="3" id="KW-1185">Reference proteome</keyword>
<organism evidence="2 3">
    <name type="scientific">Neorhodopirellula pilleata</name>
    <dbReference type="NCBI Taxonomy" id="2714738"/>
    <lineage>
        <taxon>Bacteria</taxon>
        <taxon>Pseudomonadati</taxon>
        <taxon>Planctomycetota</taxon>
        <taxon>Planctomycetia</taxon>
        <taxon>Pirellulales</taxon>
        <taxon>Pirellulaceae</taxon>
        <taxon>Neorhodopirellula</taxon>
    </lineage>
</organism>
<accession>A0A5C6AVL9</accession>
<evidence type="ECO:0000256" key="1">
    <source>
        <dbReference type="SAM" id="Phobius"/>
    </source>
</evidence>
<dbReference type="EMBL" id="SJPM01000001">
    <property type="protein sequence ID" value="TWU03638.1"/>
    <property type="molecule type" value="Genomic_DNA"/>
</dbReference>
<protein>
    <submittedName>
        <fullName evidence="2">Uncharacterized protein</fullName>
    </submittedName>
</protein>
<evidence type="ECO:0000313" key="2">
    <source>
        <dbReference type="EMBL" id="TWU03638.1"/>
    </source>
</evidence>
<name>A0A5C6AVL9_9BACT</name>